<feature type="transmembrane region" description="Helical" evidence="7">
    <location>
        <begin position="6"/>
        <end position="29"/>
    </location>
</feature>
<gene>
    <name evidence="8" type="ORF">BUZ61_13665</name>
</gene>
<protein>
    <submittedName>
        <fullName evidence="8">Na+/H+ antiporter subunit G1</fullName>
    </submittedName>
</protein>
<keyword evidence="7" id="KW-0472">Membrane</keyword>
<comment type="caution">
    <text evidence="8">The sequence shown here is derived from an EMBL/GenBank/DDBJ whole genome shotgun (WGS) entry which is preliminary data.</text>
</comment>
<dbReference type="Pfam" id="PF03334">
    <property type="entry name" value="PhaG_MnhG_YufB"/>
    <property type="match status" value="1"/>
</dbReference>
<accession>A0A2T4S736</accession>
<feature type="region of interest" description="Disordered" evidence="6">
    <location>
        <begin position="101"/>
        <end position="123"/>
    </location>
</feature>
<keyword evidence="3" id="KW-0050">Antiport</keyword>
<dbReference type="RefSeq" id="WP_002481850.1">
    <property type="nucleotide sequence ID" value="NZ_PZHR01000206.1"/>
</dbReference>
<evidence type="ECO:0000256" key="5">
    <source>
        <dbReference type="ARBA" id="ARBA00022989"/>
    </source>
</evidence>
<dbReference type="AlphaFoldDB" id="A0A2T4S736"/>
<feature type="compositionally biased region" description="Basic and acidic residues" evidence="6">
    <location>
        <begin position="104"/>
        <end position="123"/>
    </location>
</feature>
<dbReference type="InterPro" id="IPR005133">
    <property type="entry name" value="PhaG_MnhG_YufB"/>
</dbReference>
<proteinExistence type="inferred from homology"/>
<sequence length="123" mass="13331">MIDAIMISLSLFFVIVGAIISALSAIGLLRLKDVYGRAHAAGKAATLGSMSLLLGVFLFFIGHDHYVNPQLIIGILFILITGPLSSHLIIKASYKIKTPYSRSTKLDEMSELQKDKPKAADKS</sequence>
<dbReference type="OrthoDB" id="9806575at2"/>
<keyword evidence="4 7" id="KW-0812">Transmembrane</keyword>
<comment type="subcellular location">
    <subcellularLocation>
        <location evidence="1">Cell membrane</location>
        <topology evidence="1">Multi-pass membrane protein</topology>
    </subcellularLocation>
</comment>
<dbReference type="GO" id="GO:0015385">
    <property type="term" value="F:sodium:proton antiporter activity"/>
    <property type="evidence" value="ECO:0007669"/>
    <property type="project" value="TreeGrafter"/>
</dbReference>
<dbReference type="Proteomes" id="UP000240400">
    <property type="component" value="Unassembled WGS sequence"/>
</dbReference>
<evidence type="ECO:0000256" key="7">
    <source>
        <dbReference type="SAM" id="Phobius"/>
    </source>
</evidence>
<dbReference type="EMBL" id="PZHR01000206">
    <property type="protein sequence ID" value="PTK55178.1"/>
    <property type="molecule type" value="Genomic_DNA"/>
</dbReference>
<keyword evidence="3" id="KW-0813">Transport</keyword>
<dbReference type="GO" id="GO:0005886">
    <property type="term" value="C:plasma membrane"/>
    <property type="evidence" value="ECO:0007669"/>
    <property type="project" value="UniProtKB-SubCell"/>
</dbReference>
<dbReference type="NCBIfam" id="NF009237">
    <property type="entry name" value="PRK12587.1"/>
    <property type="match status" value="1"/>
</dbReference>
<dbReference type="PANTHER" id="PTHR34703">
    <property type="entry name" value="ANTIPORTER SUBUNIT MNHG2-RELATED"/>
    <property type="match status" value="1"/>
</dbReference>
<reference evidence="8 9" key="1">
    <citation type="journal article" date="2016" name="Front. Microbiol.">
        <title>Comprehensive Phylogenetic Analysis of Bovine Non-aureus Staphylococci Species Based on Whole-Genome Sequencing.</title>
        <authorList>
            <person name="Naushad S."/>
            <person name="Barkema H.W."/>
            <person name="Luby C."/>
            <person name="Condas L.A."/>
            <person name="Nobrega D.B."/>
            <person name="Carson D.A."/>
            <person name="De Buck J."/>
        </authorList>
    </citation>
    <scope>NUCLEOTIDE SEQUENCE [LARGE SCALE GENOMIC DNA]</scope>
    <source>
        <strain evidence="8 9">SNUC 4337</strain>
    </source>
</reference>
<feature type="transmembrane region" description="Helical" evidence="7">
    <location>
        <begin position="67"/>
        <end position="90"/>
    </location>
</feature>
<evidence type="ECO:0000256" key="1">
    <source>
        <dbReference type="ARBA" id="ARBA00004651"/>
    </source>
</evidence>
<organism evidence="8 9">
    <name type="scientific">Staphylococcus nepalensis</name>
    <dbReference type="NCBI Taxonomy" id="214473"/>
    <lineage>
        <taxon>Bacteria</taxon>
        <taxon>Bacillati</taxon>
        <taxon>Bacillota</taxon>
        <taxon>Bacilli</taxon>
        <taxon>Bacillales</taxon>
        <taxon>Staphylococcaceae</taxon>
        <taxon>Staphylococcus</taxon>
    </lineage>
</organism>
<dbReference type="NCBIfam" id="TIGR01300">
    <property type="entry name" value="CPA3_mnhG_phaG"/>
    <property type="match status" value="1"/>
</dbReference>
<dbReference type="PANTHER" id="PTHR34703:SF1">
    <property type="entry name" value="ANTIPORTER SUBUNIT MNHG2-RELATED"/>
    <property type="match status" value="1"/>
</dbReference>
<evidence type="ECO:0000256" key="6">
    <source>
        <dbReference type="SAM" id="MobiDB-lite"/>
    </source>
</evidence>
<feature type="transmembrane region" description="Helical" evidence="7">
    <location>
        <begin position="41"/>
        <end position="61"/>
    </location>
</feature>
<evidence type="ECO:0000313" key="8">
    <source>
        <dbReference type="EMBL" id="PTK55178.1"/>
    </source>
</evidence>
<evidence type="ECO:0000256" key="3">
    <source>
        <dbReference type="ARBA" id="ARBA00022449"/>
    </source>
</evidence>
<comment type="similarity">
    <text evidence="2">Belongs to the CPA3 antiporters (TC 2.A.63) subunit G family.</text>
</comment>
<evidence type="ECO:0000256" key="4">
    <source>
        <dbReference type="ARBA" id="ARBA00022692"/>
    </source>
</evidence>
<evidence type="ECO:0000313" key="9">
    <source>
        <dbReference type="Proteomes" id="UP000240400"/>
    </source>
</evidence>
<evidence type="ECO:0000256" key="2">
    <source>
        <dbReference type="ARBA" id="ARBA00008404"/>
    </source>
</evidence>
<dbReference type="NCBIfam" id="NF009314">
    <property type="entry name" value="PRK12674.1-2"/>
    <property type="match status" value="1"/>
</dbReference>
<keyword evidence="5 7" id="KW-1133">Transmembrane helix</keyword>
<name>A0A2T4S736_9STAP</name>
<dbReference type="GeneID" id="77332173"/>